<dbReference type="InterPro" id="IPR018299">
    <property type="entry name" value="Alkaline_phosphatase_AS"/>
</dbReference>
<dbReference type="InterPro" id="IPR001952">
    <property type="entry name" value="Alkaline_phosphatase"/>
</dbReference>
<evidence type="ECO:0000256" key="4">
    <source>
        <dbReference type="ARBA" id="ARBA00022801"/>
    </source>
</evidence>
<dbReference type="SMART" id="SM00098">
    <property type="entry name" value="alkPPc"/>
    <property type="match status" value="1"/>
</dbReference>
<comment type="similarity">
    <text evidence="1 9">Belongs to the alkaline phosphatase family.</text>
</comment>
<feature type="binding site" evidence="8">
    <location>
        <position position="151"/>
    </location>
    <ligand>
        <name>Mg(2+)</name>
        <dbReference type="ChEBI" id="CHEBI:18420"/>
    </ligand>
</feature>
<gene>
    <name evidence="11" type="primary">Aph4_0</name>
    <name evidence="11" type="ORF">Anas_10133</name>
</gene>
<feature type="binding site" evidence="8">
    <location>
        <position position="319"/>
    </location>
    <ligand>
        <name>Zn(2+)</name>
        <dbReference type="ChEBI" id="CHEBI:29105"/>
        <label>2</label>
    </ligand>
</feature>
<evidence type="ECO:0000256" key="6">
    <source>
        <dbReference type="ARBA" id="ARBA00022842"/>
    </source>
</evidence>
<keyword evidence="4 10" id="KW-0378">Hydrolase</keyword>
<dbReference type="Gene3D" id="3.40.720.10">
    <property type="entry name" value="Alkaline Phosphatase, subunit A"/>
    <property type="match status" value="1"/>
</dbReference>
<comment type="cofactor">
    <cofactor evidence="8">
        <name>Mg(2+)</name>
        <dbReference type="ChEBI" id="CHEBI:18420"/>
    </cofactor>
    <text evidence="8">Binds 1 Mg(2+) ion.</text>
</comment>
<evidence type="ECO:0000256" key="2">
    <source>
        <dbReference type="ARBA" id="ARBA00012647"/>
    </source>
</evidence>
<feature type="binding site" evidence="8">
    <location>
        <position position="357"/>
    </location>
    <ligand>
        <name>Zn(2+)</name>
        <dbReference type="ChEBI" id="CHEBI:29105"/>
        <label>2</label>
    </ligand>
</feature>
<evidence type="ECO:0000256" key="9">
    <source>
        <dbReference type="RuleBase" id="RU003946"/>
    </source>
</evidence>
<feature type="binding site" evidence="8">
    <location>
        <position position="149"/>
    </location>
    <ligand>
        <name>Mg(2+)</name>
        <dbReference type="ChEBI" id="CHEBI:18420"/>
    </ligand>
</feature>
<feature type="non-terminal residue" evidence="11">
    <location>
        <position position="1"/>
    </location>
</feature>
<dbReference type="EC" id="3.1.3.1" evidence="2 10"/>
<feature type="binding site" evidence="8">
    <location>
        <position position="310"/>
    </location>
    <ligand>
        <name>Mg(2+)</name>
        <dbReference type="ChEBI" id="CHEBI:18420"/>
    </ligand>
</feature>
<feature type="binding site" evidence="8">
    <location>
        <position position="36"/>
    </location>
    <ligand>
        <name>Mg(2+)</name>
        <dbReference type="ChEBI" id="CHEBI:18420"/>
    </ligand>
</feature>
<dbReference type="PANTHER" id="PTHR11596:SF83">
    <property type="entry name" value="ALKALINE PHOSPHATASE 4"/>
    <property type="match status" value="1"/>
</dbReference>
<keyword evidence="3 8" id="KW-0479">Metal-binding</keyword>
<feature type="binding site" evidence="8">
    <location>
        <position position="36"/>
    </location>
    <ligand>
        <name>Zn(2+)</name>
        <dbReference type="ChEBI" id="CHEBI:29105"/>
        <label>2</label>
    </ligand>
</feature>
<dbReference type="EMBL" id="SEYY01013645">
    <property type="protein sequence ID" value="KAB7500555.1"/>
    <property type="molecule type" value="Genomic_DNA"/>
</dbReference>
<evidence type="ECO:0000256" key="10">
    <source>
        <dbReference type="RuleBase" id="RU003947"/>
    </source>
</evidence>
<dbReference type="PANTHER" id="PTHR11596">
    <property type="entry name" value="ALKALINE PHOSPHATASE"/>
    <property type="match status" value="1"/>
</dbReference>
<dbReference type="GO" id="GO:0046872">
    <property type="term" value="F:metal ion binding"/>
    <property type="evidence" value="ECO:0007669"/>
    <property type="project" value="UniProtKB-KW"/>
</dbReference>
<keyword evidence="6 8" id="KW-0460">Magnesium</keyword>
<sequence length="412" mass="45422">TGKEHWYSLAKQDLNFALNNKIVNSVAKNIIFFLGDGMGITVNTAGRIFKGQKKGVSGEEECLVWENFPNSAFSKTYNVDKQVPDSAATATAYFSGVKANYYTVGVTAAVKMGDCKASLVKENRVETVLKWAQDAGKETGIVTTTRITHATPAALYAHSSQREWECNTDLVNETKFNVTGCKDIARQLVEDEPGKTVNVILAGGRRQMGSSLPGDTGSCLRSDNLNLVENWLAEKRNNGHSAVYVTNNKEMEEINVDTSDYIMGLFAGSHLPYSYERNKGPNGTPSLKDLTKLAIRRLQRSSKGYFLMVEGGRIDHGLHDTRTHTSLEELLDLDEAVEEAIRTTNAEETLIIVTADHSHVMTMNGYPDRGNDILGQTSYEFVTDGLPYTTLMFTNGIGANYTWDGEKARKLS</sequence>
<evidence type="ECO:0000256" key="1">
    <source>
        <dbReference type="ARBA" id="ARBA00005984"/>
    </source>
</evidence>
<dbReference type="InterPro" id="IPR017850">
    <property type="entry name" value="Alkaline_phosphatase_core_sf"/>
</dbReference>
<name>A0A5N5T2T7_9CRUS</name>
<dbReference type="CDD" id="cd16012">
    <property type="entry name" value="ALP"/>
    <property type="match status" value="1"/>
</dbReference>
<evidence type="ECO:0000256" key="8">
    <source>
        <dbReference type="PIRSR" id="PIRSR601952-2"/>
    </source>
</evidence>
<evidence type="ECO:0000313" key="11">
    <source>
        <dbReference type="EMBL" id="KAB7500555.1"/>
    </source>
</evidence>
<comment type="cofactor">
    <cofactor evidence="8">
        <name>Zn(2+)</name>
        <dbReference type="ChEBI" id="CHEBI:29105"/>
    </cofactor>
    <text evidence="8">Binds 2 Zn(2+) ions.</text>
</comment>
<dbReference type="PRINTS" id="PR00113">
    <property type="entry name" value="ALKPHPHTASE"/>
</dbReference>
<dbReference type="Proteomes" id="UP000326759">
    <property type="component" value="Unassembled WGS sequence"/>
</dbReference>
<dbReference type="AlphaFoldDB" id="A0A5N5T2T7"/>
<reference evidence="11 12" key="1">
    <citation type="journal article" date="2019" name="PLoS Biol.">
        <title>Sex chromosomes control vertical transmission of feminizing Wolbachia symbionts in an isopod.</title>
        <authorList>
            <person name="Becking T."/>
            <person name="Chebbi M.A."/>
            <person name="Giraud I."/>
            <person name="Moumen B."/>
            <person name="Laverre T."/>
            <person name="Caubet Y."/>
            <person name="Peccoud J."/>
            <person name="Gilbert C."/>
            <person name="Cordaux R."/>
        </authorList>
    </citation>
    <scope>NUCLEOTIDE SEQUENCE [LARGE SCALE GENOMIC DNA]</scope>
    <source>
        <strain evidence="11">ANa2</strain>
        <tissue evidence="11">Whole body excluding digestive tract and cuticle</tissue>
    </source>
</reference>
<comment type="caution">
    <text evidence="11">The sequence shown here is derived from an EMBL/GenBank/DDBJ whole genome shotgun (WGS) entry which is preliminary data.</text>
</comment>
<comment type="catalytic activity">
    <reaction evidence="10">
        <text>a phosphate monoester + H2O = an alcohol + phosphate</text>
        <dbReference type="Rhea" id="RHEA:15017"/>
        <dbReference type="ChEBI" id="CHEBI:15377"/>
        <dbReference type="ChEBI" id="CHEBI:30879"/>
        <dbReference type="ChEBI" id="CHEBI:43474"/>
        <dbReference type="ChEBI" id="CHEBI:67140"/>
        <dbReference type="EC" id="3.1.3.1"/>
    </reaction>
</comment>
<proteinExistence type="inferred from homology"/>
<evidence type="ECO:0000313" key="12">
    <source>
        <dbReference type="Proteomes" id="UP000326759"/>
    </source>
</evidence>
<keyword evidence="12" id="KW-1185">Reference proteome</keyword>
<feature type="binding site" evidence="8">
    <location>
        <position position="315"/>
    </location>
    <ligand>
        <name>Zn(2+)</name>
        <dbReference type="ChEBI" id="CHEBI:29105"/>
        <label>2</label>
    </ligand>
</feature>
<evidence type="ECO:0000256" key="3">
    <source>
        <dbReference type="ARBA" id="ARBA00022723"/>
    </source>
</evidence>
<dbReference type="SUPFAM" id="SSF53649">
    <property type="entry name" value="Alkaline phosphatase-like"/>
    <property type="match status" value="1"/>
</dbReference>
<protein>
    <recommendedName>
        <fullName evidence="2 10">Alkaline phosphatase</fullName>
        <ecNumber evidence="2 10">3.1.3.1</ecNumber>
    </recommendedName>
</protein>
<dbReference type="GO" id="GO:0004035">
    <property type="term" value="F:alkaline phosphatase activity"/>
    <property type="evidence" value="ECO:0007669"/>
    <property type="project" value="UniProtKB-EC"/>
</dbReference>
<organism evidence="11 12">
    <name type="scientific">Armadillidium nasatum</name>
    <dbReference type="NCBI Taxonomy" id="96803"/>
    <lineage>
        <taxon>Eukaryota</taxon>
        <taxon>Metazoa</taxon>
        <taxon>Ecdysozoa</taxon>
        <taxon>Arthropoda</taxon>
        <taxon>Crustacea</taxon>
        <taxon>Multicrustacea</taxon>
        <taxon>Malacostraca</taxon>
        <taxon>Eumalacostraca</taxon>
        <taxon>Peracarida</taxon>
        <taxon>Isopoda</taxon>
        <taxon>Oniscidea</taxon>
        <taxon>Crinocheta</taxon>
        <taxon>Armadillidiidae</taxon>
        <taxon>Armadillidium</taxon>
    </lineage>
</organism>
<accession>A0A5N5T2T7</accession>
<dbReference type="PROSITE" id="PS00123">
    <property type="entry name" value="ALKALINE_PHOSPHATASE"/>
    <property type="match status" value="1"/>
</dbReference>
<dbReference type="OrthoDB" id="5818554at2759"/>
<dbReference type="Pfam" id="PF00245">
    <property type="entry name" value="Alk_phosphatase"/>
    <property type="match status" value="1"/>
</dbReference>
<keyword evidence="5 8" id="KW-0862">Zinc</keyword>
<feature type="binding site" evidence="8">
    <location>
        <position position="356"/>
    </location>
    <ligand>
        <name>Zn(2+)</name>
        <dbReference type="ChEBI" id="CHEBI:29105"/>
        <label>2</label>
    </ligand>
</feature>
<feature type="active site" description="Phosphoserine intermediate" evidence="7">
    <location>
        <position position="86"/>
    </location>
</feature>
<evidence type="ECO:0000256" key="5">
    <source>
        <dbReference type="ARBA" id="ARBA00022833"/>
    </source>
</evidence>
<evidence type="ECO:0000256" key="7">
    <source>
        <dbReference type="PIRSR" id="PIRSR601952-1"/>
    </source>
</evidence>